<feature type="domain" description="Methyltransferase" evidence="3">
    <location>
        <begin position="34"/>
        <end position="124"/>
    </location>
</feature>
<keyword evidence="2" id="KW-0808">Transferase</keyword>
<proteinExistence type="predicted"/>
<name>A0ABQ3V272_9CHLR</name>
<evidence type="ECO:0000313" key="4">
    <source>
        <dbReference type="EMBL" id="GHO59261.1"/>
    </source>
</evidence>
<dbReference type="Gene3D" id="3.40.50.150">
    <property type="entry name" value="Vaccinia Virus protein VP39"/>
    <property type="match status" value="1"/>
</dbReference>
<accession>A0ABQ3V272</accession>
<gene>
    <name evidence="4" type="ORF">KSB_77360</name>
</gene>
<reference evidence="4 5" key="1">
    <citation type="journal article" date="2021" name="Int. J. Syst. Evol. Microbiol.">
        <title>Reticulibacter mediterranei gen. nov., sp. nov., within the new family Reticulibacteraceae fam. nov., and Ktedonospora formicarum gen. nov., sp. nov., Ktedonobacter robiniae sp. nov., Dictyobacter formicarum sp. nov. and Dictyobacter arantiisoli sp. nov., belonging to the class Ktedonobacteria.</title>
        <authorList>
            <person name="Yabe S."/>
            <person name="Zheng Y."/>
            <person name="Wang C.M."/>
            <person name="Sakai Y."/>
            <person name="Abe K."/>
            <person name="Yokota A."/>
            <person name="Donadio S."/>
            <person name="Cavaletti L."/>
            <person name="Monciardini P."/>
        </authorList>
    </citation>
    <scope>NUCLEOTIDE SEQUENCE [LARGE SCALE GENOMIC DNA]</scope>
    <source>
        <strain evidence="4 5">SOSP1-30</strain>
    </source>
</reference>
<dbReference type="InterPro" id="IPR041698">
    <property type="entry name" value="Methyltransf_25"/>
</dbReference>
<organism evidence="4 5">
    <name type="scientific">Ktedonobacter robiniae</name>
    <dbReference type="NCBI Taxonomy" id="2778365"/>
    <lineage>
        <taxon>Bacteria</taxon>
        <taxon>Bacillati</taxon>
        <taxon>Chloroflexota</taxon>
        <taxon>Ktedonobacteria</taxon>
        <taxon>Ktedonobacterales</taxon>
        <taxon>Ktedonobacteraceae</taxon>
        <taxon>Ktedonobacter</taxon>
    </lineage>
</organism>
<dbReference type="PANTHER" id="PTHR43861:SF1">
    <property type="entry name" value="TRANS-ACONITATE 2-METHYLTRANSFERASE"/>
    <property type="match status" value="1"/>
</dbReference>
<dbReference type="CDD" id="cd02440">
    <property type="entry name" value="AdoMet_MTases"/>
    <property type="match status" value="1"/>
</dbReference>
<keyword evidence="5" id="KW-1185">Reference proteome</keyword>
<dbReference type="Pfam" id="PF13649">
    <property type="entry name" value="Methyltransf_25"/>
    <property type="match status" value="1"/>
</dbReference>
<dbReference type="GO" id="GO:0032259">
    <property type="term" value="P:methylation"/>
    <property type="evidence" value="ECO:0007669"/>
    <property type="project" value="UniProtKB-KW"/>
</dbReference>
<keyword evidence="1 4" id="KW-0489">Methyltransferase</keyword>
<sequence>MSPINSFYERTKDDAPSPLLRQAIALLPPGKQALDLGCGAGRDTTFLVERGFYVTAVDKNEAAYPYFAALLPEQAHWVHSTFEHFAFQPSMYDLITAQWSLPFQQPAIFGEVFARLREALRPGGVFTGHFFGVKDEWNTPDTPFTFLTQQQAKAFLQDLDVHVFREDERDGTIADGTPKHWHVFSIIAQREAGDSADSDSNATRGSNCLW</sequence>
<evidence type="ECO:0000259" key="3">
    <source>
        <dbReference type="Pfam" id="PF13649"/>
    </source>
</evidence>
<dbReference type="RefSeq" id="WP_201375462.1">
    <property type="nucleotide sequence ID" value="NZ_BNJG01000003.1"/>
</dbReference>
<dbReference type="EMBL" id="BNJG01000003">
    <property type="protein sequence ID" value="GHO59261.1"/>
    <property type="molecule type" value="Genomic_DNA"/>
</dbReference>
<protein>
    <submittedName>
        <fullName evidence="4">SAM-dependent methyltransferase</fullName>
    </submittedName>
</protein>
<evidence type="ECO:0000256" key="1">
    <source>
        <dbReference type="ARBA" id="ARBA00022603"/>
    </source>
</evidence>
<dbReference type="PANTHER" id="PTHR43861">
    <property type="entry name" value="TRANS-ACONITATE 2-METHYLTRANSFERASE-RELATED"/>
    <property type="match status" value="1"/>
</dbReference>
<comment type="caution">
    <text evidence="4">The sequence shown here is derived from an EMBL/GenBank/DDBJ whole genome shotgun (WGS) entry which is preliminary data.</text>
</comment>
<dbReference type="InterPro" id="IPR029063">
    <property type="entry name" value="SAM-dependent_MTases_sf"/>
</dbReference>
<dbReference type="GO" id="GO:0008168">
    <property type="term" value="F:methyltransferase activity"/>
    <property type="evidence" value="ECO:0007669"/>
    <property type="project" value="UniProtKB-KW"/>
</dbReference>
<dbReference type="Proteomes" id="UP000654345">
    <property type="component" value="Unassembled WGS sequence"/>
</dbReference>
<dbReference type="SUPFAM" id="SSF53335">
    <property type="entry name" value="S-adenosyl-L-methionine-dependent methyltransferases"/>
    <property type="match status" value="1"/>
</dbReference>
<evidence type="ECO:0000256" key="2">
    <source>
        <dbReference type="ARBA" id="ARBA00022679"/>
    </source>
</evidence>
<evidence type="ECO:0000313" key="5">
    <source>
        <dbReference type="Proteomes" id="UP000654345"/>
    </source>
</evidence>